<keyword evidence="2" id="KW-1185">Reference proteome</keyword>
<dbReference type="RefSeq" id="WP_172244502.1">
    <property type="nucleotide sequence ID" value="NZ_BMDD01000003.1"/>
</dbReference>
<dbReference type="Proteomes" id="UP000605427">
    <property type="component" value="Unassembled WGS sequence"/>
</dbReference>
<organism evidence="1 2">
    <name type="scientific">Saccharibacillus endophyticus</name>
    <dbReference type="NCBI Taxonomy" id="2060666"/>
    <lineage>
        <taxon>Bacteria</taxon>
        <taxon>Bacillati</taxon>
        <taxon>Bacillota</taxon>
        <taxon>Bacilli</taxon>
        <taxon>Bacillales</taxon>
        <taxon>Paenibacillaceae</taxon>
        <taxon>Saccharibacillus</taxon>
    </lineage>
</organism>
<sequence length="270" mass="31516">MKIKNVHQLLEYCISFAEEELNSFLKNSNNKAEESIIVAALYRSILELSLSAKISAENGLRVSNELNYRSFLEHYLTLKYILKDAKKFKRRATAYKVSYHLIQIESAALLMDTYEELGIDKEQMEEIRKMHIEIIEQPEYASIRNEYERMKRNSKYKQYPKWYSLNNGPTSVNQLIKASEDDPRFMKYLYGSLSQSAHGYLALRDWHSKGLLPLQAKVDPNEDNFNLGVFASFLATSTQRFIIAVHPEHKLKLERFYSDYISAKTELGLM</sequence>
<dbReference type="EMBL" id="BMDD01000003">
    <property type="protein sequence ID" value="GGH80202.1"/>
    <property type="molecule type" value="Genomic_DNA"/>
</dbReference>
<gene>
    <name evidence="1" type="ORF">GCM10007362_28150</name>
</gene>
<comment type="caution">
    <text evidence="1">The sequence shown here is derived from an EMBL/GenBank/DDBJ whole genome shotgun (WGS) entry which is preliminary data.</text>
</comment>
<accession>A0ABQ1ZYX2</accession>
<protein>
    <recommendedName>
        <fullName evidence="3">AbiV family abortive infection protein</fullName>
    </recommendedName>
</protein>
<evidence type="ECO:0008006" key="3">
    <source>
        <dbReference type="Google" id="ProtNLM"/>
    </source>
</evidence>
<proteinExistence type="predicted"/>
<dbReference type="InterPro" id="IPR043733">
    <property type="entry name" value="DUF5677"/>
</dbReference>
<dbReference type="Pfam" id="PF18928">
    <property type="entry name" value="DUF5677"/>
    <property type="match status" value="1"/>
</dbReference>
<evidence type="ECO:0000313" key="1">
    <source>
        <dbReference type="EMBL" id="GGH80202.1"/>
    </source>
</evidence>
<name>A0ABQ1ZYX2_9BACL</name>
<reference evidence="2" key="1">
    <citation type="journal article" date="2019" name="Int. J. Syst. Evol. Microbiol.">
        <title>The Global Catalogue of Microorganisms (GCM) 10K type strain sequencing project: providing services to taxonomists for standard genome sequencing and annotation.</title>
        <authorList>
            <consortium name="The Broad Institute Genomics Platform"/>
            <consortium name="The Broad Institute Genome Sequencing Center for Infectious Disease"/>
            <person name="Wu L."/>
            <person name="Ma J."/>
        </authorList>
    </citation>
    <scope>NUCLEOTIDE SEQUENCE [LARGE SCALE GENOMIC DNA]</scope>
    <source>
        <strain evidence="2">CCM 8702</strain>
    </source>
</reference>
<evidence type="ECO:0000313" key="2">
    <source>
        <dbReference type="Proteomes" id="UP000605427"/>
    </source>
</evidence>